<dbReference type="EMBL" id="JACEOL010000036">
    <property type="protein sequence ID" value="MBA4602996.1"/>
    <property type="molecule type" value="Genomic_DNA"/>
</dbReference>
<evidence type="ECO:0000256" key="1">
    <source>
        <dbReference type="ARBA" id="ARBA00007665"/>
    </source>
</evidence>
<keyword evidence="4" id="KW-1185">Reference proteome</keyword>
<dbReference type="InterPro" id="IPR001498">
    <property type="entry name" value="Impact_N"/>
</dbReference>
<dbReference type="InterPro" id="IPR020569">
    <property type="entry name" value="UPF0029_Impact_CS"/>
</dbReference>
<dbReference type="InterPro" id="IPR036956">
    <property type="entry name" value="Impact_N_sf"/>
</dbReference>
<organism evidence="3 4">
    <name type="scientific">Thermoactinomyces mirandus</name>
    <dbReference type="NCBI Taxonomy" id="2756294"/>
    <lineage>
        <taxon>Bacteria</taxon>
        <taxon>Bacillati</taxon>
        <taxon>Bacillota</taxon>
        <taxon>Bacilli</taxon>
        <taxon>Bacillales</taxon>
        <taxon>Thermoactinomycetaceae</taxon>
        <taxon>Thermoactinomyces</taxon>
    </lineage>
</organism>
<reference evidence="3 4" key="1">
    <citation type="submission" date="2020-07" db="EMBL/GenBank/DDBJ databases">
        <title>Thermoactinomyces phylogeny.</title>
        <authorList>
            <person name="Dunlap C."/>
        </authorList>
    </citation>
    <scope>NUCLEOTIDE SEQUENCE [LARGE SCALE GENOMIC DNA]</scope>
    <source>
        <strain evidence="3 4">AMNI-1</strain>
    </source>
</reference>
<dbReference type="InterPro" id="IPR015796">
    <property type="entry name" value="Impact_YigZ-like"/>
</dbReference>
<dbReference type="PANTHER" id="PTHR16301:SF20">
    <property type="entry name" value="IMPACT FAMILY MEMBER YIGZ"/>
    <property type="match status" value="1"/>
</dbReference>
<dbReference type="PANTHER" id="PTHR16301">
    <property type="entry name" value="IMPACT-RELATED"/>
    <property type="match status" value="1"/>
</dbReference>
<dbReference type="InterPro" id="IPR023582">
    <property type="entry name" value="Impact"/>
</dbReference>
<dbReference type="SUPFAM" id="SSF54980">
    <property type="entry name" value="EF-G C-terminal domain-like"/>
    <property type="match status" value="1"/>
</dbReference>
<dbReference type="InterPro" id="IPR020568">
    <property type="entry name" value="Ribosomal_Su5_D2-typ_SF"/>
</dbReference>
<dbReference type="Pfam" id="PF01205">
    <property type="entry name" value="Impact_N"/>
    <property type="match status" value="1"/>
</dbReference>
<dbReference type="SUPFAM" id="SSF54211">
    <property type="entry name" value="Ribosomal protein S5 domain 2-like"/>
    <property type="match status" value="1"/>
</dbReference>
<name>A0A7W1XTP2_9BACL</name>
<comment type="similarity">
    <text evidence="1">Belongs to the IMPACT family.</text>
</comment>
<dbReference type="GO" id="GO:0006446">
    <property type="term" value="P:regulation of translational initiation"/>
    <property type="evidence" value="ECO:0007669"/>
    <property type="project" value="TreeGrafter"/>
</dbReference>
<dbReference type="AlphaFoldDB" id="A0A7W1XTP2"/>
<evidence type="ECO:0000313" key="4">
    <source>
        <dbReference type="Proteomes" id="UP000538292"/>
    </source>
</evidence>
<comment type="caution">
    <text evidence="3">The sequence shown here is derived from an EMBL/GenBank/DDBJ whole genome shotgun (WGS) entry which is preliminary data.</text>
</comment>
<feature type="domain" description="Impact N-terminal" evidence="2">
    <location>
        <begin position="20"/>
        <end position="123"/>
    </location>
</feature>
<protein>
    <submittedName>
        <fullName evidence="3">YigZ family protein</fullName>
    </submittedName>
</protein>
<dbReference type="RefSeq" id="WP_181741069.1">
    <property type="nucleotide sequence ID" value="NZ_JACEOL010000036.1"/>
</dbReference>
<dbReference type="PROSITE" id="PS00910">
    <property type="entry name" value="UPF0029"/>
    <property type="match status" value="1"/>
</dbReference>
<accession>A0A7W1XTP2</accession>
<proteinExistence type="inferred from homology"/>
<dbReference type="NCBIfam" id="TIGR00257">
    <property type="entry name" value="IMPACT_YIGZ"/>
    <property type="match status" value="1"/>
</dbReference>
<evidence type="ECO:0000259" key="2">
    <source>
        <dbReference type="Pfam" id="PF01205"/>
    </source>
</evidence>
<dbReference type="InterPro" id="IPR035647">
    <property type="entry name" value="EFG_III/V"/>
</dbReference>
<sequence length="211" mass="23785">MTQEQYLTIGSQGETEITIQKSRFICRAKHVTSEKEAQQFIHAVSKQHWDATHNCYAYLVSENIQKFSDDGEPAGTAGRPILEVIQAKQLQQTAIVITRYFGGIKLGAGGLVRAYSHGASRAIEAAGIIKCQLHQQIIFTFDYSFMGKMEYEFNRGNCLLEPPKFSDVVTWAVWLPVGQEEHFIQQAKNRTNGQTEISLGKQEFKQLPVET</sequence>
<dbReference type="GO" id="GO:0005737">
    <property type="term" value="C:cytoplasm"/>
    <property type="evidence" value="ECO:0007669"/>
    <property type="project" value="TreeGrafter"/>
</dbReference>
<evidence type="ECO:0000313" key="3">
    <source>
        <dbReference type="EMBL" id="MBA4602996.1"/>
    </source>
</evidence>
<gene>
    <name evidence="3" type="ORF">H2C83_11850</name>
</gene>
<dbReference type="Gene3D" id="3.30.230.30">
    <property type="entry name" value="Impact, N-terminal domain"/>
    <property type="match status" value="1"/>
</dbReference>
<dbReference type="Proteomes" id="UP000538292">
    <property type="component" value="Unassembled WGS sequence"/>
</dbReference>